<dbReference type="InterPro" id="IPR045383">
    <property type="entry name" value="DUF6528"/>
</dbReference>
<sequence>MKRSALLLLVVFAYCGKKDTPSAPPPVDEKIEPEGMIVATNDASKRLEVFDAAVTDWNSSSAMTWSWRPLVSLGFTTAEVNAFGGGTDAKLRNIGNDAFLAITDNRMAILISYPAGEKKWSQIIDGNLHSVELLPNGNLAVAASDANWIRVYATSQGPAATRFASFYLVAAHAVLWDPALNLLWVTGQVPGGPHVLTALTVSGTAAEPVIAEDLSRRSELPSLWGHDVSPYYGDANKLWVSTNGGTYVYDKQSKRFSGAPGGSNRTFVKAVSNLPSGLIIQTQPDANKSPRPAASCSLNDWSTSTVDIYSPKGTLQESRIIAGACFYKAKVLSNKYQ</sequence>
<dbReference type="EMBL" id="FSRA01000001">
    <property type="protein sequence ID" value="SIN64264.1"/>
    <property type="molecule type" value="Genomic_DNA"/>
</dbReference>
<evidence type="ECO:0000313" key="1">
    <source>
        <dbReference type="EMBL" id="SIN64264.1"/>
    </source>
</evidence>
<keyword evidence="2" id="KW-1185">Reference proteome</keyword>
<proteinExistence type="predicted"/>
<dbReference type="STRING" id="536979.SAMN04488055_0032"/>
<dbReference type="OrthoDB" id="1007317at2"/>
<dbReference type="RefSeq" id="WP_074237077.1">
    <property type="nucleotide sequence ID" value="NZ_FSRA01000001.1"/>
</dbReference>
<dbReference type="Proteomes" id="UP000185003">
    <property type="component" value="Unassembled WGS sequence"/>
</dbReference>
<dbReference type="SUPFAM" id="SSF63829">
    <property type="entry name" value="Calcium-dependent phosphotriesterase"/>
    <property type="match status" value="1"/>
</dbReference>
<evidence type="ECO:0000313" key="2">
    <source>
        <dbReference type="Proteomes" id="UP000185003"/>
    </source>
</evidence>
<evidence type="ECO:0008006" key="3">
    <source>
        <dbReference type="Google" id="ProtNLM"/>
    </source>
</evidence>
<reference evidence="1 2" key="1">
    <citation type="submission" date="2016-11" db="EMBL/GenBank/DDBJ databases">
        <authorList>
            <person name="Jaros S."/>
            <person name="Januszkiewicz K."/>
            <person name="Wedrychowicz H."/>
        </authorList>
    </citation>
    <scope>NUCLEOTIDE SEQUENCE [LARGE SCALE GENOMIC DNA]</scope>
    <source>
        <strain evidence="1 2">DSM 24787</strain>
    </source>
</reference>
<accession>A0A1N6D0L9</accession>
<dbReference type="Pfam" id="PF20138">
    <property type="entry name" value="DUF6528"/>
    <property type="match status" value="1"/>
</dbReference>
<organism evidence="1 2">
    <name type="scientific">Chitinophaga niabensis</name>
    <dbReference type="NCBI Taxonomy" id="536979"/>
    <lineage>
        <taxon>Bacteria</taxon>
        <taxon>Pseudomonadati</taxon>
        <taxon>Bacteroidota</taxon>
        <taxon>Chitinophagia</taxon>
        <taxon>Chitinophagales</taxon>
        <taxon>Chitinophagaceae</taxon>
        <taxon>Chitinophaga</taxon>
    </lineage>
</organism>
<protein>
    <recommendedName>
        <fullName evidence="3">PQQ-like domain-containing protein</fullName>
    </recommendedName>
</protein>
<name>A0A1N6D0L9_9BACT</name>
<dbReference type="AlphaFoldDB" id="A0A1N6D0L9"/>
<gene>
    <name evidence="1" type="ORF">SAMN04488055_0032</name>
</gene>